<feature type="binding site" evidence="9">
    <location>
        <position position="274"/>
    </location>
    <ligand>
        <name>[4Fe-4S] cluster</name>
        <dbReference type="ChEBI" id="CHEBI:49883"/>
    </ligand>
</feature>
<feature type="binding site" evidence="9">
    <location>
        <position position="260"/>
    </location>
    <ligand>
        <name>[4Fe-4S] cluster</name>
        <dbReference type="ChEBI" id="CHEBI:49883"/>
    </ligand>
</feature>
<evidence type="ECO:0000313" key="13">
    <source>
        <dbReference type="EMBL" id="ODQ81136.1"/>
    </source>
</evidence>
<feature type="binding site" evidence="9">
    <location>
        <position position="271"/>
    </location>
    <ligand>
        <name>[4Fe-4S] cluster</name>
        <dbReference type="ChEBI" id="CHEBI:49883"/>
    </ligand>
</feature>
<dbReference type="RefSeq" id="XP_018986464.1">
    <property type="nucleotide sequence ID" value="XM_019132543.1"/>
</dbReference>
<dbReference type="GO" id="GO:0097361">
    <property type="term" value="C:cytosolic [4Fe-4S] assembly targeting complex"/>
    <property type="evidence" value="ECO:0007669"/>
    <property type="project" value="EnsemblFungi"/>
</dbReference>
<evidence type="ECO:0000256" key="7">
    <source>
        <dbReference type="ARBA" id="ARBA00023014"/>
    </source>
</evidence>
<dbReference type="GO" id="GO:0009055">
    <property type="term" value="F:electron transfer activity"/>
    <property type="evidence" value="ECO:0007669"/>
    <property type="project" value="UniProtKB-UniRule"/>
</dbReference>
<feature type="short sequence motif" description="Cx2C motif 2" evidence="9">
    <location>
        <begin position="271"/>
        <end position="274"/>
    </location>
</feature>
<dbReference type="Pfam" id="PF16803">
    <property type="entry name" value="DRE2_N"/>
    <property type="match status" value="1"/>
</dbReference>
<feature type="binding site" evidence="9">
    <location>
        <position position="190"/>
    </location>
    <ligand>
        <name>[2Fe-2S] cluster</name>
        <dbReference type="ChEBI" id="CHEBI:190135"/>
    </ligand>
</feature>
<feature type="chain" id="PRO_5009134442" evidence="10">
    <location>
        <begin position="17"/>
        <end position="297"/>
    </location>
</feature>
<dbReference type="HAMAP" id="MF_03115">
    <property type="entry name" value="Anamorsin"/>
    <property type="match status" value="1"/>
</dbReference>
<dbReference type="GO" id="GO:0016226">
    <property type="term" value="P:iron-sulfur cluster assembly"/>
    <property type="evidence" value="ECO:0007669"/>
    <property type="project" value="UniProtKB-UniRule"/>
</dbReference>
<dbReference type="InterPro" id="IPR046408">
    <property type="entry name" value="CIAPIN1"/>
</dbReference>
<comment type="domain">
    <text evidence="9">The C-terminal domain binds 2 Fe-S clusters but is otherwise mostly in an intrinsically disordered conformation.</text>
</comment>
<evidence type="ECO:0000313" key="14">
    <source>
        <dbReference type="Proteomes" id="UP000094336"/>
    </source>
</evidence>
<dbReference type="STRING" id="984486.A0A1E3QTW3"/>
<feature type="region of interest" description="Fe-S binding site B" evidence="9">
    <location>
        <begin position="260"/>
        <end position="274"/>
    </location>
</feature>
<feature type="short sequence motif" description="Cx2C motif 1" evidence="9">
    <location>
        <begin position="260"/>
        <end position="263"/>
    </location>
</feature>
<keyword evidence="3 9" id="KW-0004">4Fe-4S</keyword>
<evidence type="ECO:0000259" key="11">
    <source>
        <dbReference type="Pfam" id="PF05093"/>
    </source>
</evidence>
<comment type="similarity">
    <text evidence="2 9">Belongs to the anamorsin family.</text>
</comment>
<dbReference type="InterPro" id="IPR031838">
    <property type="entry name" value="Dre2_N"/>
</dbReference>
<organism evidence="13 14">
    <name type="scientific">Babjeviella inositovora NRRL Y-12698</name>
    <dbReference type="NCBI Taxonomy" id="984486"/>
    <lineage>
        <taxon>Eukaryota</taxon>
        <taxon>Fungi</taxon>
        <taxon>Dikarya</taxon>
        <taxon>Ascomycota</taxon>
        <taxon>Saccharomycotina</taxon>
        <taxon>Pichiomycetes</taxon>
        <taxon>Serinales incertae sedis</taxon>
        <taxon>Babjeviella</taxon>
    </lineage>
</organism>
<keyword evidence="9" id="KW-0001">2Fe-2S</keyword>
<dbReference type="PANTHER" id="PTHR13273:SF14">
    <property type="entry name" value="ANAMORSIN"/>
    <property type="match status" value="1"/>
</dbReference>
<dbReference type="OrthoDB" id="311633at2759"/>
<feature type="binding site" evidence="9">
    <location>
        <position position="195"/>
    </location>
    <ligand>
        <name>[2Fe-2S] cluster</name>
        <dbReference type="ChEBI" id="CHEBI:190135"/>
    </ligand>
</feature>
<keyword evidence="8 9" id="KW-0496">Mitochondrion</keyword>
<dbReference type="InterPro" id="IPR007785">
    <property type="entry name" value="Anamorsin"/>
</dbReference>
<evidence type="ECO:0000256" key="5">
    <source>
        <dbReference type="ARBA" id="ARBA00022723"/>
    </source>
</evidence>
<dbReference type="GO" id="GO:0005829">
    <property type="term" value="C:cytosol"/>
    <property type="evidence" value="ECO:0007669"/>
    <property type="project" value="EnsemblFungi"/>
</dbReference>
<dbReference type="GO" id="GO:0034599">
    <property type="term" value="P:cellular response to oxidative stress"/>
    <property type="evidence" value="ECO:0007669"/>
    <property type="project" value="EnsemblFungi"/>
</dbReference>
<dbReference type="PANTHER" id="PTHR13273">
    <property type="entry name" value="ANAMORSIN"/>
    <property type="match status" value="1"/>
</dbReference>
<dbReference type="AlphaFoldDB" id="A0A1E3QTW3"/>
<dbReference type="GO" id="GO:0005758">
    <property type="term" value="C:mitochondrial intermembrane space"/>
    <property type="evidence" value="ECO:0007669"/>
    <property type="project" value="UniProtKB-SubCell"/>
</dbReference>
<keyword evidence="14" id="KW-1185">Reference proteome</keyword>
<feature type="binding site" evidence="9">
    <location>
        <position position="178"/>
    </location>
    <ligand>
        <name>[2Fe-2S] cluster</name>
        <dbReference type="ChEBI" id="CHEBI:190135"/>
    </ligand>
</feature>
<evidence type="ECO:0000259" key="12">
    <source>
        <dbReference type="Pfam" id="PF16803"/>
    </source>
</evidence>
<gene>
    <name evidence="13" type="ORF">BABINDRAFT_6968</name>
</gene>
<dbReference type="Pfam" id="PF05093">
    <property type="entry name" value="CIAPIN1"/>
    <property type="match status" value="1"/>
</dbReference>
<keyword evidence="7 9" id="KW-0411">Iron-sulfur</keyword>
<evidence type="ECO:0000256" key="3">
    <source>
        <dbReference type="ARBA" id="ARBA00022485"/>
    </source>
</evidence>
<dbReference type="GO" id="GO:0051539">
    <property type="term" value="F:4 iron, 4 sulfur cluster binding"/>
    <property type="evidence" value="ECO:0007669"/>
    <property type="project" value="UniProtKB-KW"/>
</dbReference>
<evidence type="ECO:0000256" key="1">
    <source>
        <dbReference type="ARBA" id="ARBA00001966"/>
    </source>
</evidence>
<dbReference type="Gene3D" id="3.40.50.11000">
    <property type="entry name" value="Fe-S cluster assembly protein Dre2, N-terminal domain"/>
    <property type="match status" value="1"/>
</dbReference>
<comment type="cofactor">
    <cofactor evidence="9">
        <name>[2Fe-2S] cluster</name>
        <dbReference type="ChEBI" id="CHEBI:190135"/>
    </cofactor>
</comment>
<feature type="binding site" evidence="9">
    <location>
        <position position="193"/>
    </location>
    <ligand>
        <name>[2Fe-2S] cluster</name>
        <dbReference type="ChEBI" id="CHEBI:190135"/>
    </ligand>
</feature>
<comment type="domain">
    <text evidence="9">The N-terminal domain has structural similarity with S-adenosyl-L-methionine-dependent methyltransferases, but does not bind S-adenosyl-L-methionine. It is required for correct assembly of the 2 Fe-S clusters.</text>
</comment>
<reference evidence="14" key="1">
    <citation type="submission" date="2016-05" db="EMBL/GenBank/DDBJ databases">
        <title>Comparative genomics of biotechnologically important yeasts.</title>
        <authorList>
            <consortium name="DOE Joint Genome Institute"/>
            <person name="Riley R."/>
            <person name="Haridas S."/>
            <person name="Wolfe K.H."/>
            <person name="Lopes M.R."/>
            <person name="Hittinger C.T."/>
            <person name="Goker M."/>
            <person name="Salamov A."/>
            <person name="Wisecaver J."/>
            <person name="Long T.M."/>
            <person name="Aerts A.L."/>
            <person name="Barry K."/>
            <person name="Choi C."/>
            <person name="Clum A."/>
            <person name="Coughlan A.Y."/>
            <person name="Deshpande S."/>
            <person name="Douglass A.P."/>
            <person name="Hanson S.J."/>
            <person name="Klenk H.-P."/>
            <person name="Labutti K."/>
            <person name="Lapidus A."/>
            <person name="Lindquist E."/>
            <person name="Lipzen A."/>
            <person name="Meier-Kolthoff J.P."/>
            <person name="Ohm R.A."/>
            <person name="Otillar R.P."/>
            <person name="Pangilinan J."/>
            <person name="Peng Y."/>
            <person name="Rokas A."/>
            <person name="Rosa C.A."/>
            <person name="Scheuner C."/>
            <person name="Sibirny A.A."/>
            <person name="Slot J.C."/>
            <person name="Stielow J.B."/>
            <person name="Sun H."/>
            <person name="Kurtzman C.P."/>
            <person name="Blackwell M."/>
            <person name="Grigoriev I.V."/>
            <person name="Jeffries T.W."/>
        </authorList>
    </citation>
    <scope>NUCLEOTIDE SEQUENCE [LARGE SCALE GENOMIC DNA]</scope>
    <source>
        <strain evidence="14">NRRL Y-12698</strain>
    </source>
</reference>
<sequence length="297" mass="32105">MSCILLLLHPTIVTSPEEVATLKRQVAAQHPGATVSQHIIDRVANRVVQLAPVEYNIIRYVSPQVTALPQTVLPLIFQALKPAGVFEGSLDPAQAFDAIMEGFAVDKGTNTWTRPQAQAAAVLLRKPDVKSSLPKFKKAPDAAKLAYFDNASDDEEMDENELISLDERRDNLVIPAKCELPTGKRRRKACKDCTCGLKELDELETAAQRSVQDSLLAKMAQSASAEAAEIETRLKGNAVKFASADITEIDFTIEGKKGSCGSCALGDAFRCDGCPYLGLPPFKPGEVVSIDAMGDDF</sequence>
<evidence type="ECO:0000256" key="8">
    <source>
        <dbReference type="ARBA" id="ARBA00023128"/>
    </source>
</evidence>
<evidence type="ECO:0000256" key="4">
    <source>
        <dbReference type="ARBA" id="ARBA00022490"/>
    </source>
</evidence>
<dbReference type="GO" id="GO:1901299">
    <property type="term" value="P:negative regulation of hydrogen peroxide-mediated programmed cell death"/>
    <property type="evidence" value="ECO:0007669"/>
    <property type="project" value="EnsemblFungi"/>
</dbReference>
<feature type="domain" description="Anamorsin C-terminal" evidence="11">
    <location>
        <begin position="173"/>
        <end position="290"/>
    </location>
</feature>
<dbReference type="Proteomes" id="UP000094336">
    <property type="component" value="Unassembled WGS sequence"/>
</dbReference>
<evidence type="ECO:0000256" key="10">
    <source>
        <dbReference type="SAM" id="SignalP"/>
    </source>
</evidence>
<dbReference type="GO" id="GO:0046872">
    <property type="term" value="F:metal ion binding"/>
    <property type="evidence" value="ECO:0007669"/>
    <property type="project" value="UniProtKB-KW"/>
</dbReference>
<evidence type="ECO:0000256" key="6">
    <source>
        <dbReference type="ARBA" id="ARBA00023004"/>
    </source>
</evidence>
<comment type="caution">
    <text evidence="9">Lacks conserved residue(s) required for the propagation of feature annotation.</text>
</comment>
<dbReference type="GO" id="GO:0051537">
    <property type="term" value="F:2 iron, 2 sulfur cluster binding"/>
    <property type="evidence" value="ECO:0007669"/>
    <property type="project" value="UniProtKB-UniRule"/>
</dbReference>
<accession>A0A1E3QTW3</accession>
<comment type="cofactor">
    <cofactor evidence="1 9">
        <name>[4Fe-4S] cluster</name>
        <dbReference type="ChEBI" id="CHEBI:49883"/>
    </cofactor>
</comment>
<evidence type="ECO:0000256" key="2">
    <source>
        <dbReference type="ARBA" id="ARBA00008169"/>
    </source>
</evidence>
<feature type="binding site" evidence="9">
    <location>
        <position position="263"/>
    </location>
    <ligand>
        <name>[4Fe-4S] cluster</name>
        <dbReference type="ChEBI" id="CHEBI:49883"/>
    </ligand>
</feature>
<name>A0A1E3QTW3_9ASCO</name>
<proteinExistence type="inferred from homology"/>
<keyword evidence="6 9" id="KW-0408">Iron</keyword>
<comment type="subcellular location">
    <subcellularLocation>
        <location evidence="9">Cytoplasm</location>
    </subcellularLocation>
    <subcellularLocation>
        <location evidence="9">Mitochondrion intermembrane space</location>
    </subcellularLocation>
</comment>
<dbReference type="GeneID" id="30150396"/>
<keyword evidence="10" id="KW-0732">Signal</keyword>
<comment type="domain">
    <text evidence="9">The twin Cx2C motifs are involved in the recognition by the mitochondrial MIA40-ERV1 disulfide relay system. The formation of 2 disulfide bonds in the Cx2C motifs through dithiol/disulfide exchange reactions effectively traps the protein in the mitochondrial intermembrane space.</text>
</comment>
<dbReference type="EMBL" id="KV454428">
    <property type="protein sequence ID" value="ODQ81136.1"/>
    <property type="molecule type" value="Genomic_DNA"/>
</dbReference>
<keyword evidence="4 9" id="KW-0963">Cytoplasm</keyword>
<protein>
    <submittedName>
        <fullName evidence="13">Uncharacterized protein</fullName>
    </submittedName>
</protein>
<feature type="signal peptide" evidence="10">
    <location>
        <begin position="1"/>
        <end position="16"/>
    </location>
</feature>
<feature type="domain" description="Fe-S cluster assembly protein Dre2 N-terminal" evidence="12">
    <location>
        <begin position="4"/>
        <end position="125"/>
    </location>
</feature>
<keyword evidence="5 9" id="KW-0479">Metal-binding</keyword>
<dbReference type="GO" id="GO:0045019">
    <property type="term" value="P:negative regulation of nitric oxide biosynthetic process"/>
    <property type="evidence" value="ECO:0007669"/>
    <property type="project" value="EnsemblFungi"/>
</dbReference>
<evidence type="ECO:0000256" key="9">
    <source>
        <dbReference type="HAMAP-Rule" id="MF_03115"/>
    </source>
</evidence>